<dbReference type="EMBL" id="ATMH01003889">
    <property type="protein sequence ID" value="EPY30794.1"/>
    <property type="molecule type" value="Genomic_DNA"/>
</dbReference>
<dbReference type="Proteomes" id="UP000015354">
    <property type="component" value="Unassembled WGS sequence"/>
</dbReference>
<organism evidence="2 3">
    <name type="scientific">Strigomonas culicis</name>
    <dbReference type="NCBI Taxonomy" id="28005"/>
    <lineage>
        <taxon>Eukaryota</taxon>
        <taxon>Discoba</taxon>
        <taxon>Euglenozoa</taxon>
        <taxon>Kinetoplastea</taxon>
        <taxon>Metakinetoplastina</taxon>
        <taxon>Trypanosomatida</taxon>
        <taxon>Trypanosomatidae</taxon>
        <taxon>Strigomonadinae</taxon>
        <taxon>Strigomonas</taxon>
    </lineage>
</organism>
<evidence type="ECO:0000313" key="2">
    <source>
        <dbReference type="EMBL" id="EPY30794.1"/>
    </source>
</evidence>
<feature type="region of interest" description="Disordered" evidence="1">
    <location>
        <begin position="1"/>
        <end position="29"/>
    </location>
</feature>
<name>S9UPT1_9TRYP</name>
<proteinExistence type="predicted"/>
<accession>S9UPT1</accession>
<dbReference type="AlphaFoldDB" id="S9UPT1"/>
<evidence type="ECO:0000313" key="3">
    <source>
        <dbReference type="Proteomes" id="UP000015354"/>
    </source>
</evidence>
<reference evidence="2 3" key="1">
    <citation type="journal article" date="2013" name="PLoS ONE">
        <title>Predicting the Proteins of Angomonas deanei, Strigomonas culicis and Their Respective Endosymbionts Reveals New Aspects of the Trypanosomatidae Family.</title>
        <authorList>
            <person name="Motta M.C."/>
            <person name="Martins A.C."/>
            <person name="de Souza S.S."/>
            <person name="Catta-Preta C.M."/>
            <person name="Silva R."/>
            <person name="Klein C.C."/>
            <person name="de Almeida L.G."/>
            <person name="de Lima Cunha O."/>
            <person name="Ciapina L.P."/>
            <person name="Brocchi M."/>
            <person name="Colabardini A.C."/>
            <person name="de Araujo Lima B."/>
            <person name="Machado C.R."/>
            <person name="de Almeida Soares C.M."/>
            <person name="Probst C.M."/>
            <person name="de Menezes C.B."/>
            <person name="Thompson C.E."/>
            <person name="Bartholomeu D.C."/>
            <person name="Gradia D.F."/>
            <person name="Pavoni D.P."/>
            <person name="Grisard E.C."/>
            <person name="Fantinatti-Garboggini F."/>
            <person name="Marchini F.K."/>
            <person name="Rodrigues-Luiz G.F."/>
            <person name="Wagner G."/>
            <person name="Goldman G.H."/>
            <person name="Fietto J.L."/>
            <person name="Elias M.C."/>
            <person name="Goldman M.H."/>
            <person name="Sagot M.F."/>
            <person name="Pereira M."/>
            <person name="Stoco P.H."/>
            <person name="de Mendonca-Neto R.P."/>
            <person name="Teixeira S.M."/>
            <person name="Maciel T.E."/>
            <person name="de Oliveira Mendes T.A."/>
            <person name="Urmenyi T.P."/>
            <person name="de Souza W."/>
            <person name="Schenkman S."/>
            <person name="de Vasconcelos A.T."/>
        </authorList>
    </citation>
    <scope>NUCLEOTIDE SEQUENCE [LARGE SCALE GENOMIC DNA]</scope>
</reference>
<comment type="caution">
    <text evidence="2">The sequence shown here is derived from an EMBL/GenBank/DDBJ whole genome shotgun (WGS) entry which is preliminary data.</text>
</comment>
<evidence type="ECO:0000256" key="1">
    <source>
        <dbReference type="SAM" id="MobiDB-lite"/>
    </source>
</evidence>
<gene>
    <name evidence="2" type="ORF">STCU_03889</name>
</gene>
<sequence>MALKEYIRDLESKKSRMSKKKNETNRMEKRELNKYMRQLKLEQEQKHKKELEAMEKEIQDMVAAAGDGTHAKAHGHQQHGEWEDVSSEDEEDVVGEEDLVNMFAHLTT</sequence>
<feature type="compositionally biased region" description="Acidic residues" evidence="1">
    <location>
        <begin position="83"/>
        <end position="93"/>
    </location>
</feature>
<protein>
    <submittedName>
        <fullName evidence="2">Uncharacterized protein</fullName>
    </submittedName>
</protein>
<feature type="region of interest" description="Disordered" evidence="1">
    <location>
        <begin position="67"/>
        <end position="93"/>
    </location>
</feature>
<keyword evidence="3" id="KW-1185">Reference proteome</keyword>